<dbReference type="GeneID" id="65091163"/>
<organism evidence="7 8">
    <name type="scientific">Fusarium mangiferae</name>
    <name type="common">Mango malformation disease fungus</name>
    <dbReference type="NCBI Taxonomy" id="192010"/>
    <lineage>
        <taxon>Eukaryota</taxon>
        <taxon>Fungi</taxon>
        <taxon>Dikarya</taxon>
        <taxon>Ascomycota</taxon>
        <taxon>Pezizomycotina</taxon>
        <taxon>Sordariomycetes</taxon>
        <taxon>Hypocreomycetidae</taxon>
        <taxon>Hypocreales</taxon>
        <taxon>Nectriaceae</taxon>
        <taxon>Fusarium</taxon>
        <taxon>Fusarium fujikuroi species complex</taxon>
    </lineage>
</organism>
<comment type="caution">
    <text evidence="7">The sequence shown here is derived from an EMBL/GenBank/DDBJ whole genome shotgun (WGS) entry which is preliminary data.</text>
</comment>
<proteinExistence type="inferred from homology"/>
<dbReference type="InterPro" id="IPR016169">
    <property type="entry name" value="FAD-bd_PCMH_sub2"/>
</dbReference>
<dbReference type="InterPro" id="IPR016166">
    <property type="entry name" value="FAD-bd_PCMH"/>
</dbReference>
<accession>A0A1L7UGG2</accession>
<dbReference type="AlphaFoldDB" id="A0A1L7UGG2"/>
<reference evidence="8" key="1">
    <citation type="journal article" date="2016" name="Genome Biol. Evol.">
        <title>Comparative 'omics' of the Fusarium fujikuroi species complex highlights differences in genetic potential and metabolite synthesis.</title>
        <authorList>
            <person name="Niehaus E.-M."/>
            <person name="Muensterkoetter M."/>
            <person name="Proctor R.H."/>
            <person name="Brown D.W."/>
            <person name="Sharon A."/>
            <person name="Idan Y."/>
            <person name="Oren-Young L."/>
            <person name="Sieber C.M."/>
            <person name="Novak O."/>
            <person name="Pencik A."/>
            <person name="Tarkowska D."/>
            <person name="Hromadova K."/>
            <person name="Freeman S."/>
            <person name="Maymon M."/>
            <person name="Elazar M."/>
            <person name="Youssef S.A."/>
            <person name="El-Shabrawy E.S.M."/>
            <person name="Shalaby A.B.A."/>
            <person name="Houterman P."/>
            <person name="Brock N.L."/>
            <person name="Burkhardt I."/>
            <person name="Tsavkelova E.A."/>
            <person name="Dickschat J.S."/>
            <person name="Galuszka P."/>
            <person name="Gueldener U."/>
            <person name="Tudzynski B."/>
        </authorList>
    </citation>
    <scope>NUCLEOTIDE SEQUENCE [LARGE SCALE GENOMIC DNA]</scope>
    <source>
        <strain evidence="8">MRC7560</strain>
    </source>
</reference>
<dbReference type="SUPFAM" id="SSF56176">
    <property type="entry name" value="FAD-binding/transporter-associated domain-like"/>
    <property type="match status" value="1"/>
</dbReference>
<dbReference type="Gene3D" id="3.30.465.10">
    <property type="match status" value="1"/>
</dbReference>
<evidence type="ECO:0000313" key="8">
    <source>
        <dbReference type="Proteomes" id="UP000184255"/>
    </source>
</evidence>
<feature type="chain" id="PRO_5012566679" evidence="5">
    <location>
        <begin position="19"/>
        <end position="503"/>
    </location>
</feature>
<evidence type="ECO:0000256" key="4">
    <source>
        <dbReference type="ARBA" id="ARBA00023002"/>
    </source>
</evidence>
<evidence type="ECO:0000256" key="3">
    <source>
        <dbReference type="ARBA" id="ARBA00022827"/>
    </source>
</evidence>
<comment type="similarity">
    <text evidence="1">Belongs to the oxygen-dependent FAD-linked oxidoreductase family.</text>
</comment>
<name>A0A1L7UGG2_FUSMA</name>
<keyword evidence="5" id="KW-0732">Signal</keyword>
<dbReference type="Proteomes" id="UP000184255">
    <property type="component" value="Unassembled WGS sequence"/>
</dbReference>
<evidence type="ECO:0000256" key="5">
    <source>
        <dbReference type="SAM" id="SignalP"/>
    </source>
</evidence>
<dbReference type="GO" id="GO:0071949">
    <property type="term" value="F:FAD binding"/>
    <property type="evidence" value="ECO:0007669"/>
    <property type="project" value="InterPro"/>
</dbReference>
<dbReference type="RefSeq" id="XP_041690098.1">
    <property type="nucleotide sequence ID" value="XM_041824638.1"/>
</dbReference>
<dbReference type="InterPro" id="IPR050416">
    <property type="entry name" value="FAD-linked_Oxidoreductase"/>
</dbReference>
<keyword evidence="3" id="KW-0274">FAD</keyword>
<dbReference type="PANTHER" id="PTHR42973:SF13">
    <property type="entry name" value="FAD-BINDING PCMH-TYPE DOMAIN-CONTAINING PROTEIN"/>
    <property type="match status" value="1"/>
</dbReference>
<dbReference type="InterPro" id="IPR036318">
    <property type="entry name" value="FAD-bd_PCMH-like_sf"/>
</dbReference>
<evidence type="ECO:0000256" key="1">
    <source>
        <dbReference type="ARBA" id="ARBA00005466"/>
    </source>
</evidence>
<sequence>MHLNSLLLSSIFAASALAAPSASTKKACEEISKAIPGRVSQPFTINYNSQSSGYWSTALREIKPACVVTAKTAEDVSKAVTILNKYPDVKFAAKSGGHDPNPTHATAGDGVLISLNEMVGATYDADKKVAYVKPGGEWNDVISQLNEDGVAIVGGRLGLVGVGGLLTQGGISFLSAQYGLAADNVVSWEMVNWNGTIINVDAKAQPELAVALRGSGSQFGIVTQFTVKAYPIGKVWGGIRTYDESKTDELYKAMHEFIPYSNEDPKAAIIVTSLILTGSSRINLLFYFYQGEKPPTSGAFADLLKIKSTLSTTKTQSYPDLLKSNGAGVSLLNSRISFRTATIPYFPKDSTVYAEITNKFVDITSTYFKNLRGLASQCSVDFQPLPSAIGKHTEERGGNAIGFTANDPNRVLLEIQCAWVEKRYDDTVRQFSKDLTAYIEDKLPEWIERNGGDVDEYLPLFMNDAMLDQNVTGTYKDYAKFKALQREADPEGVLRERMGGFKY</sequence>
<dbReference type="Pfam" id="PF01565">
    <property type="entry name" value="FAD_binding_4"/>
    <property type="match status" value="1"/>
</dbReference>
<dbReference type="EMBL" id="FCQH01000018">
    <property type="protein sequence ID" value="CVL06817.1"/>
    <property type="molecule type" value="Genomic_DNA"/>
</dbReference>
<evidence type="ECO:0000313" key="7">
    <source>
        <dbReference type="EMBL" id="CVL06817.1"/>
    </source>
</evidence>
<evidence type="ECO:0000256" key="2">
    <source>
        <dbReference type="ARBA" id="ARBA00022630"/>
    </source>
</evidence>
<dbReference type="GO" id="GO:0016491">
    <property type="term" value="F:oxidoreductase activity"/>
    <property type="evidence" value="ECO:0007669"/>
    <property type="project" value="UniProtKB-KW"/>
</dbReference>
<dbReference type="InterPro" id="IPR006094">
    <property type="entry name" value="Oxid_FAD_bind_N"/>
</dbReference>
<keyword evidence="2" id="KW-0285">Flavoprotein</keyword>
<feature type="signal peptide" evidence="5">
    <location>
        <begin position="1"/>
        <end position="18"/>
    </location>
</feature>
<keyword evidence="8" id="KW-1185">Reference proteome</keyword>
<dbReference type="VEuPathDB" id="FungiDB:FMAN_11913"/>
<gene>
    <name evidence="7" type="ORF">FMAN_11913</name>
</gene>
<dbReference type="PANTHER" id="PTHR42973">
    <property type="entry name" value="BINDING OXIDOREDUCTASE, PUTATIVE (AFU_ORTHOLOGUE AFUA_1G17690)-RELATED"/>
    <property type="match status" value="1"/>
</dbReference>
<dbReference type="PROSITE" id="PS51387">
    <property type="entry name" value="FAD_PCMH"/>
    <property type="match status" value="1"/>
</dbReference>
<protein>
    <submittedName>
        <fullName evidence="7">Related to 6-hydroxy-d-nicotine oxidase</fullName>
    </submittedName>
</protein>
<keyword evidence="4" id="KW-0560">Oxidoreductase</keyword>
<evidence type="ECO:0000259" key="6">
    <source>
        <dbReference type="PROSITE" id="PS51387"/>
    </source>
</evidence>
<feature type="domain" description="FAD-binding PCMH-type" evidence="6">
    <location>
        <begin position="60"/>
        <end position="232"/>
    </location>
</feature>